<protein>
    <recommendedName>
        <fullName evidence="3">Peptidase M10 metallopeptidase domain-containing protein</fullName>
    </recommendedName>
</protein>
<dbReference type="SUPFAM" id="SSF55486">
    <property type="entry name" value="Metalloproteases ('zincins'), catalytic domain"/>
    <property type="match status" value="1"/>
</dbReference>
<keyword evidence="2" id="KW-1185">Reference proteome</keyword>
<evidence type="ECO:0000313" key="1">
    <source>
        <dbReference type="EMBL" id="KAK7026057.1"/>
    </source>
</evidence>
<gene>
    <name evidence="1" type="ORF">VNI00_015785</name>
</gene>
<comment type="caution">
    <text evidence="1">The sequence shown here is derived from an EMBL/GenBank/DDBJ whole genome shotgun (WGS) entry which is preliminary data.</text>
</comment>
<reference evidence="1 2" key="1">
    <citation type="submission" date="2024-01" db="EMBL/GenBank/DDBJ databases">
        <title>A draft genome for a cacao thread blight-causing isolate of Paramarasmius palmivorus.</title>
        <authorList>
            <person name="Baruah I.K."/>
            <person name="Bukari Y."/>
            <person name="Amoako-Attah I."/>
            <person name="Meinhardt L.W."/>
            <person name="Bailey B.A."/>
            <person name="Cohen S.P."/>
        </authorList>
    </citation>
    <scope>NUCLEOTIDE SEQUENCE [LARGE SCALE GENOMIC DNA]</scope>
    <source>
        <strain evidence="1 2">GH-12</strain>
    </source>
</reference>
<dbReference type="Gene3D" id="3.40.390.10">
    <property type="entry name" value="Collagenase (Catalytic Domain)"/>
    <property type="match status" value="1"/>
</dbReference>
<dbReference type="EMBL" id="JAYKXP010000108">
    <property type="protein sequence ID" value="KAK7026057.1"/>
    <property type="molecule type" value="Genomic_DNA"/>
</dbReference>
<dbReference type="InterPro" id="IPR024079">
    <property type="entry name" value="MetalloPept_cat_dom_sf"/>
</dbReference>
<evidence type="ECO:0000313" key="2">
    <source>
        <dbReference type="Proteomes" id="UP001383192"/>
    </source>
</evidence>
<organism evidence="1 2">
    <name type="scientific">Paramarasmius palmivorus</name>
    <dbReference type="NCBI Taxonomy" id="297713"/>
    <lineage>
        <taxon>Eukaryota</taxon>
        <taxon>Fungi</taxon>
        <taxon>Dikarya</taxon>
        <taxon>Basidiomycota</taxon>
        <taxon>Agaricomycotina</taxon>
        <taxon>Agaricomycetes</taxon>
        <taxon>Agaricomycetidae</taxon>
        <taxon>Agaricales</taxon>
        <taxon>Marasmiineae</taxon>
        <taxon>Marasmiaceae</taxon>
        <taxon>Paramarasmius</taxon>
    </lineage>
</organism>
<dbReference type="GO" id="GO:0008237">
    <property type="term" value="F:metallopeptidase activity"/>
    <property type="evidence" value="ECO:0007669"/>
    <property type="project" value="InterPro"/>
</dbReference>
<proteinExistence type="predicted"/>
<sequence>MNTLSIANISFEFIDDPDTLAHIRVTFSAPEAWSAIGRDAMAILAGAPTMCLGFIQEDHSSGESHAMALHQIGHALGLDHEWNGQKIHSLEDESNKAITQHVQRLSGKCASNFPYVDNKSIMSYFIPQEITQASESDDMVEGTTNDLRVLELSESDKAWLTINYPGRSATVSGVKWTLLHALHTLDMPLYAGSRIISSEGDEEQRAHYAEHISSTWQRTAAVDYTKIFTDPPVSVISGLHLLANEGEQKEPERKKETPDEDRLAALILHPAFVEATEKMFEANIKKTILDDYPKKGFSTTTDSSLEVQHGIIGILLPTLIPLITELAGKAMRSHGVPNVGHYPGQPLAPEVQQGIFNSMTKFIKNPAFPNSIKEFIMKIAREVAKEVLKEEKEKNK</sequence>
<accession>A0AAW0BHZ6</accession>
<name>A0AAW0BHZ6_9AGAR</name>
<evidence type="ECO:0008006" key="3">
    <source>
        <dbReference type="Google" id="ProtNLM"/>
    </source>
</evidence>
<dbReference type="AlphaFoldDB" id="A0AAW0BHZ6"/>
<dbReference type="Proteomes" id="UP001383192">
    <property type="component" value="Unassembled WGS sequence"/>
</dbReference>